<dbReference type="SUPFAM" id="SSF50969">
    <property type="entry name" value="YVTN repeat-like/Quinoprotein amine dehydrogenase"/>
    <property type="match status" value="1"/>
</dbReference>
<name>A0A3S3SWJ0_9SPHI</name>
<dbReference type="Pfam" id="PF16820">
    <property type="entry name" value="PKD_3"/>
    <property type="match status" value="1"/>
</dbReference>
<dbReference type="Pfam" id="PF16819">
    <property type="entry name" value="DUF5074"/>
    <property type="match status" value="1"/>
</dbReference>
<evidence type="ECO:0000259" key="1">
    <source>
        <dbReference type="Pfam" id="PF16820"/>
    </source>
</evidence>
<keyword evidence="3" id="KW-1185">Reference proteome</keyword>
<accession>A0A3S3SWJ0</accession>
<protein>
    <recommendedName>
        <fullName evidence="1">Bacteroidetes PKD-like domain-containing protein</fullName>
    </recommendedName>
</protein>
<evidence type="ECO:0000313" key="3">
    <source>
        <dbReference type="Proteomes" id="UP000284120"/>
    </source>
</evidence>
<organism evidence="2 3">
    <name type="scientific">Pedobacter chitinilyticus</name>
    <dbReference type="NCBI Taxonomy" id="2233776"/>
    <lineage>
        <taxon>Bacteria</taxon>
        <taxon>Pseudomonadati</taxon>
        <taxon>Bacteroidota</taxon>
        <taxon>Sphingobacteriia</taxon>
        <taxon>Sphingobacteriales</taxon>
        <taxon>Sphingobacteriaceae</taxon>
        <taxon>Pedobacter</taxon>
    </lineage>
</organism>
<proteinExistence type="predicted"/>
<dbReference type="InterPro" id="IPR015943">
    <property type="entry name" value="WD40/YVTN_repeat-like_dom_sf"/>
</dbReference>
<dbReference type="EMBL" id="SAYW01000001">
    <property type="protein sequence ID" value="RWU10238.1"/>
    <property type="molecule type" value="Genomic_DNA"/>
</dbReference>
<sequence>MKLHTPMKISASYFFLLALLLATVLGCKKEKVNPVSFADDINTSVRAKVQEPLELKPQMTGTATAYEWLEEGKVVGTQSSYIFTKQDKGEYELIFKATNKAGTTSLTYKIKVVGKYADGILLVSNTNAAGNGADISFLDEKEKLTPNVFSLENNGTKLSLSTVSAFRYANQLYITAAETPNIQVIDDETLKLVNINISNSSVRSISYFSTTDGKTGYVVGGSGSRRGLYAVDLNAKTIAGTLLTGTASAALIPVMTYNNAYITPVLKKLVSIKDGTLQTLFTYPENVAGIVKAANKQIWMGISKGSSANAKMVRLNENLEIQETVDLGADLLLFPTGEMISAGGTNEYIYWQETSTGKFYRFNTTTKKEELFVYPTDDGAGFITAWKVNPRTGEMYIIDSKSTTDNLPSDLLIYGLDKKLRKKIAGVGYQVKDVVFPK</sequence>
<dbReference type="RefSeq" id="WP_113645732.1">
    <property type="nucleotide sequence ID" value="NZ_QMHN01000001.1"/>
</dbReference>
<dbReference type="AlphaFoldDB" id="A0A3S3SWJ0"/>
<gene>
    <name evidence="2" type="ORF">DPV69_02520</name>
</gene>
<reference evidence="2 3" key="1">
    <citation type="submission" date="2018-06" db="EMBL/GenBank/DDBJ databases">
        <title>Pedobacter endophyticus sp. nov., an endophytic bacterium isolated from a leaf of Triticum aestivum.</title>
        <authorList>
            <person name="Zhang L."/>
        </authorList>
    </citation>
    <scope>NUCLEOTIDE SEQUENCE [LARGE SCALE GENOMIC DNA]</scope>
    <source>
        <strain evidence="2 3">CM134L-2</strain>
    </source>
</reference>
<dbReference type="OrthoDB" id="732895at2"/>
<feature type="domain" description="Bacteroidetes PKD-like" evidence="1">
    <location>
        <begin position="47"/>
        <end position="99"/>
    </location>
</feature>
<evidence type="ECO:0000313" key="2">
    <source>
        <dbReference type="EMBL" id="RWU10238.1"/>
    </source>
</evidence>
<dbReference type="PROSITE" id="PS51257">
    <property type="entry name" value="PROKAR_LIPOPROTEIN"/>
    <property type="match status" value="1"/>
</dbReference>
<comment type="caution">
    <text evidence="2">The sequence shown here is derived from an EMBL/GenBank/DDBJ whole genome shotgun (WGS) entry which is preliminary data.</text>
</comment>
<dbReference type="InterPro" id="IPR011044">
    <property type="entry name" value="Quino_amine_DH_bsu"/>
</dbReference>
<dbReference type="InterPro" id="IPR041696">
    <property type="entry name" value="PKD_3"/>
</dbReference>
<dbReference type="Gene3D" id="2.130.10.10">
    <property type="entry name" value="YVTN repeat-like/Quinoprotein amine dehydrogenase"/>
    <property type="match status" value="1"/>
</dbReference>
<dbReference type="InterPro" id="IPR031815">
    <property type="entry name" value="DUF5074"/>
</dbReference>
<dbReference type="Proteomes" id="UP000284120">
    <property type="component" value="Unassembled WGS sequence"/>
</dbReference>